<evidence type="ECO:0000313" key="2">
    <source>
        <dbReference type="EMBL" id="KXV00445.1"/>
    </source>
</evidence>
<accession>A0A149QT01</accession>
<comment type="caution">
    <text evidence="2">The sequence shown here is derived from an EMBL/GenBank/DDBJ whole genome shotgun (WGS) entry which is preliminary data.</text>
</comment>
<protein>
    <submittedName>
        <fullName evidence="2">Uncharacterized protein</fullName>
    </submittedName>
</protein>
<dbReference type="AlphaFoldDB" id="A0A149QT01"/>
<name>A0A149QT01_9PROT</name>
<evidence type="ECO:0000313" key="3">
    <source>
        <dbReference type="Proteomes" id="UP000075573"/>
    </source>
</evidence>
<feature type="transmembrane region" description="Helical" evidence="1">
    <location>
        <begin position="62"/>
        <end position="87"/>
    </location>
</feature>
<keyword evidence="1" id="KW-0812">Transmembrane</keyword>
<reference evidence="2 3" key="1">
    <citation type="submission" date="2015-06" db="EMBL/GenBank/DDBJ databases">
        <title>Improved classification and identification of acetic acid bacteria using matrix-assisted laser desorption/ionization time-of-flight mass spectrometry; Gluconobacter nephelii and Gluconobacter uchimurae are later heterotypic synonyms of Gluconobacter japonicus and Gluconobacter oxydans, respectively.</title>
        <authorList>
            <person name="Li L."/>
            <person name="Cleenwerck I."/>
            <person name="De Vuyst L."/>
            <person name="Vandamme P."/>
        </authorList>
    </citation>
    <scope>NUCLEOTIDE SEQUENCE [LARGE SCALE GENOMIC DNA]</scope>
    <source>
        <strain evidence="2 3">LMG 1764</strain>
    </source>
</reference>
<gene>
    <name evidence="2" type="ORF">AD929_10510</name>
</gene>
<keyword evidence="1" id="KW-1133">Transmembrane helix</keyword>
<proteinExistence type="predicted"/>
<organism evidence="2 3">
    <name type="scientific">Gluconobacter potus</name>
    <dbReference type="NCBI Taxonomy" id="2724927"/>
    <lineage>
        <taxon>Bacteria</taxon>
        <taxon>Pseudomonadati</taxon>
        <taxon>Pseudomonadota</taxon>
        <taxon>Alphaproteobacteria</taxon>
        <taxon>Acetobacterales</taxon>
        <taxon>Acetobacteraceae</taxon>
        <taxon>Gluconobacter</taxon>
    </lineage>
</organism>
<sequence>MPHSATGRPEGQIRQFRAFRFGDVPLPGTSRRALLPAALSPLTTAHAAAIHAAHTLATTHTLAAHATLTLTAVAAMMVMFAAAAVIVRTVTGGQRQGQTGSESQSKNLFHKMLHQQCFSAEDAR</sequence>
<keyword evidence="1" id="KW-0472">Membrane</keyword>
<dbReference type="Proteomes" id="UP000075573">
    <property type="component" value="Unassembled WGS sequence"/>
</dbReference>
<dbReference type="EMBL" id="LHZB01000116">
    <property type="protein sequence ID" value="KXV00445.1"/>
    <property type="molecule type" value="Genomic_DNA"/>
</dbReference>
<evidence type="ECO:0000256" key="1">
    <source>
        <dbReference type="SAM" id="Phobius"/>
    </source>
</evidence>